<sequence>MFGNCKSCKPKTGVRMHETNTVPDPALDRPESASVLGVFPTDGTFPDLPLDTHPKPAGVSSITQRLGSRPRASGSISGSQGWRARPSLPFRGTMPPSSVNAHAAPHIISVMAVVRWAVD</sequence>
<evidence type="ECO:0000313" key="2">
    <source>
        <dbReference type="Proteomes" id="UP001148662"/>
    </source>
</evidence>
<proteinExistence type="predicted"/>
<keyword evidence="2" id="KW-1185">Reference proteome</keyword>
<protein>
    <submittedName>
        <fullName evidence="1">Uncharacterized protein</fullName>
    </submittedName>
</protein>
<comment type="caution">
    <text evidence="1">The sequence shown here is derived from an EMBL/GenBank/DDBJ whole genome shotgun (WGS) entry which is preliminary data.</text>
</comment>
<dbReference type="Proteomes" id="UP001148662">
    <property type="component" value="Unassembled WGS sequence"/>
</dbReference>
<reference evidence="1" key="1">
    <citation type="submission" date="2022-07" db="EMBL/GenBank/DDBJ databases">
        <title>Genome Sequence of Phlebia brevispora.</title>
        <authorList>
            <person name="Buettner E."/>
        </authorList>
    </citation>
    <scope>NUCLEOTIDE SEQUENCE</scope>
    <source>
        <strain evidence="1">MPL23</strain>
    </source>
</reference>
<organism evidence="1 2">
    <name type="scientific">Phlebia brevispora</name>
    <dbReference type="NCBI Taxonomy" id="194682"/>
    <lineage>
        <taxon>Eukaryota</taxon>
        <taxon>Fungi</taxon>
        <taxon>Dikarya</taxon>
        <taxon>Basidiomycota</taxon>
        <taxon>Agaricomycotina</taxon>
        <taxon>Agaricomycetes</taxon>
        <taxon>Polyporales</taxon>
        <taxon>Meruliaceae</taxon>
        <taxon>Phlebia</taxon>
    </lineage>
</organism>
<evidence type="ECO:0000313" key="1">
    <source>
        <dbReference type="EMBL" id="KAJ3533235.1"/>
    </source>
</evidence>
<gene>
    <name evidence="1" type="ORF">NM688_g7309</name>
</gene>
<dbReference type="EMBL" id="JANHOG010001680">
    <property type="protein sequence ID" value="KAJ3533235.1"/>
    <property type="molecule type" value="Genomic_DNA"/>
</dbReference>
<accession>A0ACC1S6W3</accession>
<name>A0ACC1S6W3_9APHY</name>